<name>A0A0C1E3K6_9NEIS</name>
<dbReference type="PANTHER" id="PTHR10625:SF10">
    <property type="entry name" value="HISTONE DEACETYLASE HDAC1"/>
    <property type="match status" value="1"/>
</dbReference>
<dbReference type="InterPro" id="IPR037138">
    <property type="entry name" value="His_deacetylse_dom_sf"/>
</dbReference>
<dbReference type="RefSeq" id="WP_039409412.1">
    <property type="nucleotide sequence ID" value="NZ_CP094242.1"/>
</dbReference>
<dbReference type="GO" id="GO:0040029">
    <property type="term" value="P:epigenetic regulation of gene expression"/>
    <property type="evidence" value="ECO:0007669"/>
    <property type="project" value="TreeGrafter"/>
</dbReference>
<dbReference type="EMBL" id="JUFZ01000104">
    <property type="protein sequence ID" value="KIC06399.1"/>
    <property type="molecule type" value="Genomic_DNA"/>
</dbReference>
<dbReference type="EMBL" id="CP094242">
    <property type="protein sequence ID" value="UNV87840.1"/>
    <property type="molecule type" value="Genomic_DNA"/>
</dbReference>
<dbReference type="InterPro" id="IPR023696">
    <property type="entry name" value="Ureohydrolase_dom_sf"/>
</dbReference>
<gene>
    <name evidence="3" type="ORF">MCC93_21360</name>
    <name evidence="4" type="ORF">MON37_02535</name>
</gene>
<reference evidence="4 6" key="2">
    <citation type="submission" date="2022-03" db="EMBL/GenBank/DDBJ databases">
        <title>Genome sequencing of Morococcus cerebrosus.</title>
        <authorList>
            <person name="Baek M.-G."/>
            <person name="Yi H."/>
        </authorList>
    </citation>
    <scope>NUCLEOTIDE SEQUENCE [LARGE SCALE GENOMIC DNA]</scope>
    <source>
        <strain evidence="4 6">CIP 81.93</strain>
    </source>
</reference>
<keyword evidence="3" id="KW-0378">Hydrolase</keyword>
<dbReference type="InterPro" id="IPR023801">
    <property type="entry name" value="His_deacetylse_dom"/>
</dbReference>
<comment type="similarity">
    <text evidence="1">Belongs to the histone deacetylase family.</text>
</comment>
<dbReference type="SUPFAM" id="SSF52768">
    <property type="entry name" value="Arginase/deacetylase"/>
    <property type="match status" value="1"/>
</dbReference>
<evidence type="ECO:0000259" key="2">
    <source>
        <dbReference type="Pfam" id="PF00850"/>
    </source>
</evidence>
<keyword evidence="6" id="KW-1185">Reference proteome</keyword>
<sequence length="376" mass="42158">MKKLIRRLRTRLRRLLGKNARTVWISHPVFAQHQPGAGHPDSPERTAVIEAELKRQDIWRHLQTAEAEEISDTRLALVHPRKYLRSLEACQPQPDKIYRIDGDTVMSHGSLKAARHAAGAVVQAVDMVMNKKAWHAFCAVRPPGHHAHSDKAGGFCLLNNVAAGVMHAIAEYRLQRIAVIDFDVHYGDGTAEIFKDDPRVLFMNLFETDLFPFPETNHSANGANMLHLPFASNTGSRVFRTTVREKWLNKLTAFKPELVLLSAGFDGHKQDETGRLNLHEADFAWLTHKIIQAAPSCPGRIVSVLEGGYTLEPLAKSAAAHIGVLVGLPKADYVTAYQNHLKRGLKREDSQSSEWQSKLLNERLSENKIQGFQTTF</sequence>
<dbReference type="PANTHER" id="PTHR10625">
    <property type="entry name" value="HISTONE DEACETYLASE HDAC1-RELATED"/>
    <property type="match status" value="1"/>
</dbReference>
<evidence type="ECO:0000313" key="3">
    <source>
        <dbReference type="EMBL" id="KIC06399.1"/>
    </source>
</evidence>
<dbReference type="Proteomes" id="UP000829504">
    <property type="component" value="Chromosome"/>
</dbReference>
<accession>A0A0C1E3K6</accession>
<dbReference type="InterPro" id="IPR000286">
    <property type="entry name" value="HDACs"/>
</dbReference>
<reference evidence="3 5" key="1">
    <citation type="submission" date="2014-12" db="EMBL/GenBank/DDBJ databases">
        <title>Genome sequence of Morococcus cerebrosus.</title>
        <authorList>
            <person name="Shin S.-K."/>
            <person name="Yi H."/>
        </authorList>
    </citation>
    <scope>NUCLEOTIDE SEQUENCE [LARGE SCALE GENOMIC DNA]</scope>
    <source>
        <strain evidence="3 5">CIP 81.93</strain>
    </source>
</reference>
<evidence type="ECO:0000256" key="1">
    <source>
        <dbReference type="ARBA" id="ARBA00005947"/>
    </source>
</evidence>
<evidence type="ECO:0000313" key="4">
    <source>
        <dbReference type="EMBL" id="UNV87840.1"/>
    </source>
</evidence>
<dbReference type="Proteomes" id="UP000031390">
    <property type="component" value="Unassembled WGS sequence"/>
</dbReference>
<proteinExistence type="inferred from homology"/>
<dbReference type="EC" id="3.5.1.98" evidence="3"/>
<dbReference type="PATRIC" id="fig|1056807.3.peg.2051"/>
<dbReference type="Pfam" id="PF00850">
    <property type="entry name" value="Hist_deacetyl"/>
    <property type="match status" value="1"/>
</dbReference>
<dbReference type="PRINTS" id="PR01270">
    <property type="entry name" value="HDASUPER"/>
</dbReference>
<protein>
    <submittedName>
        <fullName evidence="3 4">Deacetylase</fullName>
        <ecNumber evidence="3">3.5.1.98</ecNumber>
    </submittedName>
</protein>
<feature type="domain" description="Histone deacetylase" evidence="2">
    <location>
        <begin position="39"/>
        <end position="324"/>
    </location>
</feature>
<dbReference type="GO" id="GO:0141221">
    <property type="term" value="F:histone deacetylase activity, hydrolytic mechanism"/>
    <property type="evidence" value="ECO:0007669"/>
    <property type="project" value="UniProtKB-EC"/>
</dbReference>
<evidence type="ECO:0000313" key="5">
    <source>
        <dbReference type="Proteomes" id="UP000031390"/>
    </source>
</evidence>
<dbReference type="AlphaFoldDB" id="A0A0C1E3K6"/>
<evidence type="ECO:0000313" key="6">
    <source>
        <dbReference type="Proteomes" id="UP000829504"/>
    </source>
</evidence>
<dbReference type="CDD" id="cd11599">
    <property type="entry name" value="HDAC_classII_2"/>
    <property type="match status" value="1"/>
</dbReference>
<dbReference type="Gene3D" id="3.40.800.20">
    <property type="entry name" value="Histone deacetylase domain"/>
    <property type="match status" value="1"/>
</dbReference>
<organism evidence="3 5">
    <name type="scientific">Morococcus cerebrosus</name>
    <dbReference type="NCBI Taxonomy" id="1056807"/>
    <lineage>
        <taxon>Bacteria</taxon>
        <taxon>Pseudomonadati</taxon>
        <taxon>Pseudomonadota</taxon>
        <taxon>Betaproteobacteria</taxon>
        <taxon>Neisseriales</taxon>
        <taxon>Neisseriaceae</taxon>
        <taxon>Morococcus</taxon>
    </lineage>
</organism>